<evidence type="ECO:0000313" key="3">
    <source>
        <dbReference type="Proteomes" id="UP000478417"/>
    </source>
</evidence>
<dbReference type="Pfam" id="PF13469">
    <property type="entry name" value="Sulfotransfer_3"/>
    <property type="match status" value="2"/>
</dbReference>
<evidence type="ECO:0000313" key="2">
    <source>
        <dbReference type="EMBL" id="NDV63037.1"/>
    </source>
</evidence>
<dbReference type="PANTHER" id="PTHR12788:SF10">
    <property type="entry name" value="PROTEIN-TYROSINE SULFOTRANSFERASE"/>
    <property type="match status" value="1"/>
</dbReference>
<reference evidence="2 3" key="1">
    <citation type="submission" date="2020-02" db="EMBL/GenBank/DDBJ databases">
        <title>Albibacoteraceae fam. nov., the first described family within the subdivision 4 Verrucomicrobia.</title>
        <authorList>
            <person name="Xi F."/>
        </authorList>
    </citation>
    <scope>NUCLEOTIDE SEQUENCE [LARGE SCALE GENOMIC DNA]</scope>
    <source>
        <strain evidence="2 3">CK1056</strain>
    </source>
</reference>
<keyword evidence="1 2" id="KW-0808">Transferase</keyword>
<dbReference type="PANTHER" id="PTHR12788">
    <property type="entry name" value="PROTEIN-TYROSINE SULFOTRANSFERASE 2"/>
    <property type="match status" value="1"/>
</dbReference>
<dbReference type="InterPro" id="IPR026634">
    <property type="entry name" value="TPST-like"/>
</dbReference>
<dbReference type="AlphaFoldDB" id="A0A6B2M4N1"/>
<organism evidence="2 3">
    <name type="scientific">Oceanipulchritudo coccoides</name>
    <dbReference type="NCBI Taxonomy" id="2706888"/>
    <lineage>
        <taxon>Bacteria</taxon>
        <taxon>Pseudomonadati</taxon>
        <taxon>Verrucomicrobiota</taxon>
        <taxon>Opitutia</taxon>
        <taxon>Puniceicoccales</taxon>
        <taxon>Oceanipulchritudinaceae</taxon>
        <taxon>Oceanipulchritudo</taxon>
    </lineage>
</organism>
<accession>A0A6B2M4N1</accession>
<dbReference type="SUPFAM" id="SSF52540">
    <property type="entry name" value="P-loop containing nucleoside triphosphate hydrolases"/>
    <property type="match status" value="1"/>
</dbReference>
<dbReference type="Gene3D" id="3.40.50.300">
    <property type="entry name" value="P-loop containing nucleotide triphosphate hydrolases"/>
    <property type="match status" value="1"/>
</dbReference>
<comment type="caution">
    <text evidence="2">The sequence shown here is derived from an EMBL/GenBank/DDBJ whole genome shotgun (WGS) entry which is preliminary data.</text>
</comment>
<name>A0A6B2M4N1_9BACT</name>
<dbReference type="RefSeq" id="WP_163965986.1">
    <property type="nucleotide sequence ID" value="NZ_JAAGNX010000003.1"/>
</dbReference>
<protein>
    <submittedName>
        <fullName evidence="2">Sulfotransferase</fullName>
    </submittedName>
</protein>
<evidence type="ECO:0000256" key="1">
    <source>
        <dbReference type="ARBA" id="ARBA00022679"/>
    </source>
</evidence>
<keyword evidence="3" id="KW-1185">Reference proteome</keyword>
<dbReference type="EMBL" id="JAAGNX010000003">
    <property type="protein sequence ID" value="NDV63037.1"/>
    <property type="molecule type" value="Genomic_DNA"/>
</dbReference>
<dbReference type="InterPro" id="IPR027417">
    <property type="entry name" value="P-loop_NTPase"/>
</dbReference>
<dbReference type="Proteomes" id="UP000478417">
    <property type="component" value="Unassembled WGS sequence"/>
</dbReference>
<dbReference type="GO" id="GO:0008476">
    <property type="term" value="F:protein-tyrosine sulfotransferase activity"/>
    <property type="evidence" value="ECO:0007669"/>
    <property type="project" value="InterPro"/>
</dbReference>
<proteinExistence type="predicted"/>
<sequence>MALKLIVLLGAARSGTTFLGRTSLSRCSNLEYWGEPYHVWVHGHAYRKDDVLGADDATPEISHYIRKRLEERLAKSGKEFLLEKTPSNCLRIPFIREIFPEARFIHLFRDPAAAIASTVKEWRGDGHEALDSKELRQGGRAVRVGKGMRAYLKIRERVEDMTDLLELPAYLPRFIRFCMRNWTTGKDFTWGPRFPGMRAFRRTHTLHETCAEQWRWQVEGVLDHTADLGPDRLYTMSFEDLMTNPEEQLKAVMNWMGGEMRLEVLKGIVKSVQSKRASGRDPLAGLPDQERENIRAIVSPVASRMRLRKPSN</sequence>
<gene>
    <name evidence="2" type="ORF">G0Q06_11285</name>
</gene>